<keyword evidence="11" id="KW-0175">Coiled coil</keyword>
<evidence type="ECO:0000256" key="2">
    <source>
        <dbReference type="ARBA" id="ARBA00010320"/>
    </source>
</evidence>
<evidence type="ECO:0000256" key="4">
    <source>
        <dbReference type="ARBA" id="ARBA00022692"/>
    </source>
</evidence>
<evidence type="ECO:0000256" key="3">
    <source>
        <dbReference type="ARBA" id="ARBA00020222"/>
    </source>
</evidence>
<dbReference type="PANTHER" id="PTHR32198:SF2">
    <property type="entry name" value="MITOCHONDRIAL ESCAPE PROTEIN 2"/>
    <property type="match status" value="1"/>
</dbReference>
<dbReference type="OrthoDB" id="10267654at2759"/>
<evidence type="ECO:0000256" key="9">
    <source>
        <dbReference type="ARBA" id="ARBA00025276"/>
    </source>
</evidence>
<evidence type="ECO:0000256" key="10">
    <source>
        <dbReference type="RuleBase" id="RU367108"/>
    </source>
</evidence>
<dbReference type="InterPro" id="IPR039627">
    <property type="entry name" value="Yme2_C"/>
</dbReference>
<evidence type="ECO:0000313" key="14">
    <source>
        <dbReference type="EMBL" id="KAG5645040.1"/>
    </source>
</evidence>
<comment type="subcellular location">
    <subcellularLocation>
        <location evidence="1 10">Mitochondrion inner membrane</location>
        <topology evidence="1 10">Single-pass membrane protein</topology>
    </subcellularLocation>
</comment>
<feature type="compositionally biased region" description="Basic and acidic residues" evidence="12">
    <location>
        <begin position="414"/>
        <end position="434"/>
    </location>
</feature>
<keyword evidence="4" id="KW-0812">Transmembrane</keyword>
<protein>
    <recommendedName>
        <fullName evidence="3 10">Mitochondrial escape protein 2</fullName>
    </recommendedName>
</protein>
<dbReference type="PANTHER" id="PTHR32198">
    <property type="entry name" value="MITOCHONDRIAL ESCAPE PROTEIN 2"/>
    <property type="match status" value="1"/>
</dbReference>
<evidence type="ECO:0000256" key="11">
    <source>
        <dbReference type="SAM" id="Coils"/>
    </source>
</evidence>
<keyword evidence="10" id="KW-0694">RNA-binding</keyword>
<feature type="region of interest" description="Disordered" evidence="12">
    <location>
        <begin position="1"/>
        <end position="46"/>
    </location>
</feature>
<evidence type="ECO:0000259" key="13">
    <source>
        <dbReference type="Pfam" id="PF10443"/>
    </source>
</evidence>
<name>A0A9P7GD00_9AGAR</name>
<evidence type="ECO:0000256" key="12">
    <source>
        <dbReference type="SAM" id="MobiDB-lite"/>
    </source>
</evidence>
<evidence type="ECO:0000256" key="1">
    <source>
        <dbReference type="ARBA" id="ARBA00004434"/>
    </source>
</evidence>
<keyword evidence="10" id="KW-0507">mRNA processing</keyword>
<evidence type="ECO:0000256" key="7">
    <source>
        <dbReference type="ARBA" id="ARBA00023128"/>
    </source>
</evidence>
<dbReference type="Proteomes" id="UP000775547">
    <property type="component" value="Unassembled WGS sequence"/>
</dbReference>
<gene>
    <name evidence="14" type="ORF">DXG03_007219</name>
</gene>
<feature type="compositionally biased region" description="Low complexity" evidence="12">
    <location>
        <begin position="1"/>
        <end position="15"/>
    </location>
</feature>
<feature type="domain" description="Mitochondrial escape protein 2 C-terminal" evidence="13">
    <location>
        <begin position="321"/>
        <end position="763"/>
    </location>
</feature>
<dbReference type="GO" id="GO:0006397">
    <property type="term" value="P:mRNA processing"/>
    <property type="evidence" value="ECO:0007669"/>
    <property type="project" value="UniProtKB-UniRule"/>
</dbReference>
<reference evidence="14" key="1">
    <citation type="submission" date="2020-07" db="EMBL/GenBank/DDBJ databases">
        <authorList>
            <person name="Nieuwenhuis M."/>
            <person name="Van De Peppel L.J.J."/>
        </authorList>
    </citation>
    <scope>NUCLEOTIDE SEQUENCE</scope>
    <source>
        <strain evidence="14">AP01</strain>
        <tissue evidence="14">Mycelium</tissue>
    </source>
</reference>
<sequence length="819" mass="91315">MISRTRLTKLSTTRRPLCRSLAPPLPPKQVRRYSDSPSTSNLTASLSKSTESREGWLFVDSVFPIQIARWDLRHYIGILREEHLLGALRARLDSVKTYDFQVLSLEPHQKDGGVFVRFSYSASDPVAALKTIESQLTEEAEKHGGLPSWIGLTRGGVWLVKGTPWREDMNRYASPNVKVVFEGPDVHEQSLYQLFRVCLHVVRVDIELTNPYGRIQDVAPPVPIPGGNLRASTIAFYRLHSATIARNVVHGLNVSPSVGGGPHVDNSKFRLYKWLRIHTLDRLSQNFQSNTEVPPAEEVWRERGEVVGLIKSYLSDMPCKSKKALIIDCRSLQNAASDSQVVSELATQTGYWPVFTFLNSMNNLIDLASVGVIGQKAGLSSSLNDQLQQILVVVGTALKGVISSHRAATKRQLKHQEHEQERKEAEEQRRDQIRRGTWHDGRLDCVAGNGIMSELGIGDELMLEGDGLVPHITNVDEKLKNNSAARKHHRSKEDMDAVVALPIVVIRNYGAKAGSGREELLTVLAQWAATLAESQTAHVIVISDNRENSQYLAKALPSKPLTAIALSDADPRSSISFVIQKLHDADIQTDFTPAQTACVERLGGRASDLESLIHKVRNGQKVEEAVEDIIIRGVGELRRNAFGDDIDDAKNLPWTREQAWAVLKLLSKRGEAPYHDVLLEFPFKGDETALRSMEHAELISIGTHDGRASTIRPGKPVFRWVFERLVQDPIFSATQDIALNEKAIAGAEKNISSYEEELTTLQGIAVMETRPWWHFGLGRPSATAIRSRYLAEKMIVSERKVETLERKNRELKKVLAKGG</sequence>
<keyword evidence="7 10" id="KW-0496">Mitochondrion</keyword>
<dbReference type="GO" id="GO:0005743">
    <property type="term" value="C:mitochondrial inner membrane"/>
    <property type="evidence" value="ECO:0007669"/>
    <property type="project" value="UniProtKB-SubCell"/>
</dbReference>
<comment type="caution">
    <text evidence="14">The sequence shown here is derived from an EMBL/GenBank/DDBJ whole genome shotgun (WGS) entry which is preliminary data.</text>
</comment>
<dbReference type="InterPro" id="IPR018850">
    <property type="entry name" value="Mt_escape_2_C"/>
</dbReference>
<accession>A0A9P7GD00</accession>
<feature type="compositionally biased region" description="Polar residues" evidence="12">
    <location>
        <begin position="35"/>
        <end position="46"/>
    </location>
</feature>
<dbReference type="AlphaFoldDB" id="A0A9P7GD00"/>
<comment type="similarity">
    <text evidence="2 10">Belongs to the YME2 family.</text>
</comment>
<evidence type="ECO:0000256" key="8">
    <source>
        <dbReference type="ARBA" id="ARBA00023136"/>
    </source>
</evidence>
<reference evidence="14" key="2">
    <citation type="submission" date="2021-10" db="EMBL/GenBank/DDBJ databases">
        <title>Phylogenomics reveals ancestral predisposition of the termite-cultivated fungus Termitomyces towards a domesticated lifestyle.</title>
        <authorList>
            <person name="Auxier B."/>
            <person name="Grum-Grzhimaylo A."/>
            <person name="Cardenas M.E."/>
            <person name="Lodge J.D."/>
            <person name="Laessoe T."/>
            <person name="Pedersen O."/>
            <person name="Smith M.E."/>
            <person name="Kuyper T.W."/>
            <person name="Franco-Molano E.A."/>
            <person name="Baroni T.J."/>
            <person name="Aanen D.K."/>
        </authorList>
    </citation>
    <scope>NUCLEOTIDE SEQUENCE</scope>
    <source>
        <strain evidence="14">AP01</strain>
        <tissue evidence="14">Mycelium</tissue>
    </source>
</reference>
<evidence type="ECO:0000256" key="5">
    <source>
        <dbReference type="ARBA" id="ARBA00022792"/>
    </source>
</evidence>
<dbReference type="Pfam" id="PF10443">
    <property type="entry name" value="RNA12"/>
    <property type="match status" value="1"/>
</dbReference>
<keyword evidence="5 10" id="KW-0999">Mitochondrion inner membrane</keyword>
<dbReference type="EMBL" id="JABCKV010000051">
    <property type="protein sequence ID" value="KAG5645040.1"/>
    <property type="molecule type" value="Genomic_DNA"/>
</dbReference>
<feature type="coiled-coil region" evidence="11">
    <location>
        <begin position="737"/>
        <end position="764"/>
    </location>
</feature>
<organism evidence="14 15">
    <name type="scientific">Asterophora parasitica</name>
    <dbReference type="NCBI Taxonomy" id="117018"/>
    <lineage>
        <taxon>Eukaryota</taxon>
        <taxon>Fungi</taxon>
        <taxon>Dikarya</taxon>
        <taxon>Basidiomycota</taxon>
        <taxon>Agaricomycotina</taxon>
        <taxon>Agaricomycetes</taxon>
        <taxon>Agaricomycetidae</taxon>
        <taxon>Agaricales</taxon>
        <taxon>Tricholomatineae</taxon>
        <taxon>Lyophyllaceae</taxon>
        <taxon>Asterophora</taxon>
    </lineage>
</organism>
<evidence type="ECO:0000313" key="15">
    <source>
        <dbReference type="Proteomes" id="UP000775547"/>
    </source>
</evidence>
<evidence type="ECO:0000256" key="6">
    <source>
        <dbReference type="ARBA" id="ARBA00022989"/>
    </source>
</evidence>
<keyword evidence="8" id="KW-0472">Membrane</keyword>
<dbReference type="GO" id="GO:0003723">
    <property type="term" value="F:RNA binding"/>
    <property type="evidence" value="ECO:0007669"/>
    <property type="project" value="UniProtKB-UniRule"/>
</dbReference>
<keyword evidence="6" id="KW-1133">Transmembrane helix</keyword>
<feature type="region of interest" description="Disordered" evidence="12">
    <location>
        <begin position="409"/>
        <end position="434"/>
    </location>
</feature>
<keyword evidence="15" id="KW-1185">Reference proteome</keyword>
<comment type="function">
    <text evidence="9 10">Plays a role in maintaining the mitochondrial genome and in controlling the mtDNA escape. Involved in the regulation of mtDNA nucleotide structure and number. May have a dispensable role in early maturation of pre-rRNA.</text>
</comment>
<proteinExistence type="inferred from homology"/>